<evidence type="ECO:0000256" key="1">
    <source>
        <dbReference type="SAM" id="MobiDB-lite"/>
    </source>
</evidence>
<protein>
    <submittedName>
        <fullName evidence="4">DUF3566 domain-containing protein</fullName>
    </submittedName>
</protein>
<keyword evidence="2" id="KW-0812">Transmembrane</keyword>
<feature type="transmembrane region" description="Helical" evidence="2">
    <location>
        <begin position="181"/>
        <end position="203"/>
    </location>
</feature>
<feature type="region of interest" description="Disordered" evidence="1">
    <location>
        <begin position="1"/>
        <end position="165"/>
    </location>
</feature>
<evidence type="ECO:0000259" key="3">
    <source>
        <dbReference type="Pfam" id="PF12089"/>
    </source>
</evidence>
<feature type="compositionally biased region" description="Low complexity" evidence="1">
    <location>
        <begin position="27"/>
        <end position="54"/>
    </location>
</feature>
<reference evidence="4 5" key="1">
    <citation type="submission" date="2024-09" db="EMBL/GenBank/DDBJ databases">
        <authorList>
            <person name="Sun Q."/>
            <person name="Mori K."/>
        </authorList>
    </citation>
    <scope>NUCLEOTIDE SEQUENCE [LARGE SCALE GENOMIC DNA]</scope>
    <source>
        <strain evidence="4 5">CGMCC 1.15906</strain>
    </source>
</reference>
<feature type="transmembrane region" description="Helical" evidence="2">
    <location>
        <begin position="242"/>
        <end position="265"/>
    </location>
</feature>
<feature type="compositionally biased region" description="Polar residues" evidence="1">
    <location>
        <begin position="148"/>
        <end position="160"/>
    </location>
</feature>
<dbReference type="Pfam" id="PF12089">
    <property type="entry name" value="DUF3566"/>
    <property type="match status" value="1"/>
</dbReference>
<name>A0ABV6QV18_9ACTN</name>
<dbReference type="RefSeq" id="WP_380053503.1">
    <property type="nucleotide sequence ID" value="NZ_JBHLTC010000037.1"/>
</dbReference>
<keyword evidence="2" id="KW-0472">Membrane</keyword>
<feature type="domain" description="DUF3566" evidence="3">
    <location>
        <begin position="163"/>
        <end position="280"/>
    </location>
</feature>
<accession>A0ABV6QV18</accession>
<evidence type="ECO:0000256" key="2">
    <source>
        <dbReference type="SAM" id="Phobius"/>
    </source>
</evidence>
<proteinExistence type="predicted"/>
<keyword evidence="2" id="KW-1133">Transmembrane helix</keyword>
<comment type="caution">
    <text evidence="4">The sequence shown here is derived from an EMBL/GenBank/DDBJ whole genome shotgun (WGS) entry which is preliminary data.</text>
</comment>
<feature type="compositionally biased region" description="Low complexity" evidence="1">
    <location>
        <begin position="111"/>
        <end position="128"/>
    </location>
</feature>
<evidence type="ECO:0000313" key="5">
    <source>
        <dbReference type="Proteomes" id="UP001589890"/>
    </source>
</evidence>
<sequence length="283" mass="28943">MSNRARPTWPEGQAENASSRPARGTTGQPAAKPQGGAKPAAPGANQGSPGSAPAAPAPSGPGNGQPRPAQTGGGRPAAPSGQNRPAPTPSTPGRPAVTQPVNQSPSPKPAQPASAGPVAAPNRPAAVVTPKDTPAPLSEQKARDEATSRIQEPSKATSAPRTRKAQLRLTRLDPWSVMKTALLLSVAFGIVTWVAVFIVWSAIDAAGVFENLNRTVNEVLGTTSAEPFRIQDYISTGKVMGFTTLLAVADVFIITALATLGSFLYNIAATLLGGLEVTLASED</sequence>
<dbReference type="Proteomes" id="UP001589890">
    <property type="component" value="Unassembled WGS sequence"/>
</dbReference>
<keyword evidence="5" id="KW-1185">Reference proteome</keyword>
<gene>
    <name evidence="4" type="ORF">ACFFGN_28460</name>
</gene>
<dbReference type="EMBL" id="JBHLTC010000037">
    <property type="protein sequence ID" value="MFC0628038.1"/>
    <property type="molecule type" value="Genomic_DNA"/>
</dbReference>
<evidence type="ECO:0000313" key="4">
    <source>
        <dbReference type="EMBL" id="MFC0628038.1"/>
    </source>
</evidence>
<dbReference type="InterPro" id="IPR021949">
    <property type="entry name" value="DUF3566_TM"/>
</dbReference>
<organism evidence="4 5">
    <name type="scientific">Kribbella deserti</name>
    <dbReference type="NCBI Taxonomy" id="1926257"/>
    <lineage>
        <taxon>Bacteria</taxon>
        <taxon>Bacillati</taxon>
        <taxon>Actinomycetota</taxon>
        <taxon>Actinomycetes</taxon>
        <taxon>Propionibacteriales</taxon>
        <taxon>Kribbellaceae</taxon>
        <taxon>Kribbella</taxon>
    </lineage>
</organism>